<dbReference type="InterPro" id="IPR051081">
    <property type="entry name" value="HTH_MetalResp_TranReg"/>
</dbReference>
<dbReference type="Gene3D" id="1.10.10.10">
    <property type="entry name" value="Winged helix-like DNA-binding domain superfamily/Winged helix DNA-binding domain"/>
    <property type="match status" value="1"/>
</dbReference>
<dbReference type="Pfam" id="PF01022">
    <property type="entry name" value="HTH_5"/>
    <property type="match status" value="1"/>
</dbReference>
<keyword evidence="6" id="KW-1185">Reference proteome</keyword>
<dbReference type="InterPro" id="IPR036388">
    <property type="entry name" value="WH-like_DNA-bd_sf"/>
</dbReference>
<dbReference type="PANTHER" id="PTHR33154">
    <property type="entry name" value="TRANSCRIPTIONAL REGULATOR, ARSR FAMILY"/>
    <property type="match status" value="1"/>
</dbReference>
<evidence type="ECO:0000259" key="4">
    <source>
        <dbReference type="PROSITE" id="PS50987"/>
    </source>
</evidence>
<evidence type="ECO:0000313" key="5">
    <source>
        <dbReference type="EMBL" id="SDD95425.1"/>
    </source>
</evidence>
<keyword evidence="2" id="KW-0238">DNA-binding</keyword>
<dbReference type="SUPFAM" id="SSF46785">
    <property type="entry name" value="Winged helix' DNA-binding domain"/>
    <property type="match status" value="1"/>
</dbReference>
<dbReference type="PANTHER" id="PTHR33154:SF33">
    <property type="entry name" value="TRANSCRIPTIONAL REPRESSOR SDPR"/>
    <property type="match status" value="1"/>
</dbReference>
<feature type="domain" description="HTH arsR-type" evidence="4">
    <location>
        <begin position="5"/>
        <end position="99"/>
    </location>
</feature>
<dbReference type="GO" id="GO:0003700">
    <property type="term" value="F:DNA-binding transcription factor activity"/>
    <property type="evidence" value="ECO:0007669"/>
    <property type="project" value="InterPro"/>
</dbReference>
<evidence type="ECO:0000256" key="1">
    <source>
        <dbReference type="ARBA" id="ARBA00023015"/>
    </source>
</evidence>
<gene>
    <name evidence="5" type="ORF">SAMN04487779_101556</name>
</gene>
<dbReference type="EMBL" id="FMZX01000015">
    <property type="protein sequence ID" value="SDD95425.1"/>
    <property type="molecule type" value="Genomic_DNA"/>
</dbReference>
<sequence>MLLETPTRSLDLQAKLFRGFADPSRLTILDALRAGPLHVGAIVAATGLSQSNVSNHLRCLSECGLVQAEPRGRFVDYRLGDARVGELLRLTEELLAGAAYGVDACQRYGTPDPDAS</sequence>
<keyword evidence="1" id="KW-0805">Transcription regulation</keyword>
<dbReference type="PROSITE" id="PS50987">
    <property type="entry name" value="HTH_ARSR_2"/>
    <property type="match status" value="1"/>
</dbReference>
<dbReference type="STRING" id="938405.SAMN02927895_04167"/>
<accession>A0A1G6Z0M2</accession>
<dbReference type="SMART" id="SM00418">
    <property type="entry name" value="HTH_ARSR"/>
    <property type="match status" value="1"/>
</dbReference>
<reference evidence="5 6" key="1">
    <citation type="submission" date="2016-10" db="EMBL/GenBank/DDBJ databases">
        <authorList>
            <person name="de Groot N.N."/>
        </authorList>
    </citation>
    <scope>NUCLEOTIDE SEQUENCE [LARGE SCALE GENOMIC DNA]</scope>
    <source>
        <strain evidence="5 6">CPCC 100156</strain>
    </source>
</reference>
<dbReference type="GO" id="GO:0003677">
    <property type="term" value="F:DNA binding"/>
    <property type="evidence" value="ECO:0007669"/>
    <property type="project" value="UniProtKB-KW"/>
</dbReference>
<dbReference type="InterPro" id="IPR001845">
    <property type="entry name" value="HTH_ArsR_DNA-bd_dom"/>
</dbReference>
<keyword evidence="3" id="KW-0804">Transcription</keyword>
<evidence type="ECO:0000256" key="2">
    <source>
        <dbReference type="ARBA" id="ARBA00023125"/>
    </source>
</evidence>
<dbReference type="InterPro" id="IPR036390">
    <property type="entry name" value="WH_DNA-bd_sf"/>
</dbReference>
<name>A0A1G6Z0M2_9PROT</name>
<dbReference type="Proteomes" id="UP000198925">
    <property type="component" value="Unassembled WGS sequence"/>
</dbReference>
<dbReference type="CDD" id="cd00090">
    <property type="entry name" value="HTH_ARSR"/>
    <property type="match status" value="1"/>
</dbReference>
<organism evidence="5 6">
    <name type="scientific">Belnapia rosea</name>
    <dbReference type="NCBI Taxonomy" id="938405"/>
    <lineage>
        <taxon>Bacteria</taxon>
        <taxon>Pseudomonadati</taxon>
        <taxon>Pseudomonadota</taxon>
        <taxon>Alphaproteobacteria</taxon>
        <taxon>Acetobacterales</taxon>
        <taxon>Roseomonadaceae</taxon>
        <taxon>Belnapia</taxon>
    </lineage>
</organism>
<evidence type="ECO:0000256" key="3">
    <source>
        <dbReference type="ARBA" id="ARBA00023163"/>
    </source>
</evidence>
<protein>
    <submittedName>
        <fullName evidence="5">Transcriptional regulator, ArsR family</fullName>
    </submittedName>
</protein>
<evidence type="ECO:0000313" key="6">
    <source>
        <dbReference type="Proteomes" id="UP000198925"/>
    </source>
</evidence>
<dbReference type="NCBIfam" id="NF033788">
    <property type="entry name" value="HTH_metalloreg"/>
    <property type="match status" value="1"/>
</dbReference>
<dbReference type="AlphaFoldDB" id="A0A1G6Z0M2"/>
<dbReference type="InterPro" id="IPR011991">
    <property type="entry name" value="ArsR-like_HTH"/>
</dbReference>
<proteinExistence type="predicted"/>
<dbReference type="PRINTS" id="PR00778">
    <property type="entry name" value="HTHARSR"/>
</dbReference>